<feature type="transmembrane region" description="Helical" evidence="1">
    <location>
        <begin position="79"/>
        <end position="101"/>
    </location>
</feature>
<evidence type="ECO:0008006" key="4">
    <source>
        <dbReference type="Google" id="ProtNLM"/>
    </source>
</evidence>
<gene>
    <name evidence="2" type="ORF">H0A61_02369</name>
</gene>
<dbReference type="RefSeq" id="WP_206707305.1">
    <property type="nucleotide sequence ID" value="NZ_CP059066.1"/>
</dbReference>
<name>A0A8A0RRH1_9FIRM</name>
<keyword evidence="1" id="KW-0472">Membrane</keyword>
<keyword evidence="1" id="KW-1133">Transmembrane helix</keyword>
<feature type="transmembrane region" description="Helical" evidence="1">
    <location>
        <begin position="50"/>
        <end position="72"/>
    </location>
</feature>
<accession>A0A8A0RRH1</accession>
<evidence type="ECO:0000313" key="2">
    <source>
        <dbReference type="EMBL" id="QSQ09977.1"/>
    </source>
</evidence>
<protein>
    <recommendedName>
        <fullName evidence="4">TIGR04086 family membrane protein</fullName>
    </recommendedName>
</protein>
<organism evidence="2 3">
    <name type="scientific">Koleobacter methoxysyntrophicus</name>
    <dbReference type="NCBI Taxonomy" id="2751313"/>
    <lineage>
        <taxon>Bacteria</taxon>
        <taxon>Bacillati</taxon>
        <taxon>Bacillota</taxon>
        <taxon>Clostridia</taxon>
        <taxon>Koleobacterales</taxon>
        <taxon>Koleobacteraceae</taxon>
        <taxon>Koleobacter</taxon>
    </lineage>
</organism>
<dbReference type="AlphaFoldDB" id="A0A8A0RRH1"/>
<evidence type="ECO:0000256" key="1">
    <source>
        <dbReference type="SAM" id="Phobius"/>
    </source>
</evidence>
<dbReference type="Pfam" id="PF12670">
    <property type="entry name" value="DUF3792"/>
    <property type="match status" value="1"/>
</dbReference>
<feature type="transmembrane region" description="Helical" evidence="1">
    <location>
        <begin position="20"/>
        <end position="44"/>
    </location>
</feature>
<proteinExistence type="predicted"/>
<feature type="transmembrane region" description="Helical" evidence="1">
    <location>
        <begin position="107"/>
        <end position="130"/>
    </location>
</feature>
<dbReference type="Proteomes" id="UP000662904">
    <property type="component" value="Chromosome"/>
</dbReference>
<dbReference type="NCBIfam" id="TIGR04086">
    <property type="entry name" value="TIGR04086_membr"/>
    <property type="match status" value="1"/>
</dbReference>
<keyword evidence="1" id="KW-0812">Transmembrane</keyword>
<reference evidence="2" key="1">
    <citation type="submission" date="2020-07" db="EMBL/GenBank/DDBJ databases">
        <title>Koleobacter methoxysyntrophicus gen. nov., sp. nov., a novel anaerobic bacterium isolated from deep subsurface oil field and proposal of Koleobacterales ord. nov. in the phylum Firmicutes.</title>
        <authorList>
            <person name="Sakamoto S."/>
            <person name="Tamaki H."/>
        </authorList>
    </citation>
    <scope>NUCLEOTIDE SEQUENCE</scope>
    <source>
        <strain evidence="2">NRmbB1</strain>
    </source>
</reference>
<dbReference type="KEGG" id="kme:H0A61_02369"/>
<dbReference type="EMBL" id="CP059066">
    <property type="protein sequence ID" value="QSQ09977.1"/>
    <property type="molecule type" value="Genomic_DNA"/>
</dbReference>
<sequence length="132" mass="14569">MKLKKRYINETKEGIDFFWIIKGTIIGYFISLICFLLVGAGLYFTHMSEGIIPTIVIIVYLVSIIVAGFYVARNTQSKGWLNGGIAGVFYIVILIILSYFFLPDFNLSLPLIGKLVLGFIIGAIGGIIGVNL</sequence>
<dbReference type="InterPro" id="IPR023804">
    <property type="entry name" value="DUF3792_TM"/>
</dbReference>
<keyword evidence="3" id="KW-1185">Reference proteome</keyword>
<evidence type="ECO:0000313" key="3">
    <source>
        <dbReference type="Proteomes" id="UP000662904"/>
    </source>
</evidence>